<keyword evidence="8 9" id="KW-0472">Membrane</keyword>
<dbReference type="InterPro" id="IPR041752">
    <property type="entry name" value="Coa3"/>
</dbReference>
<keyword evidence="7 9" id="KW-0496">Mitochondrion</keyword>
<organism evidence="11 12">
    <name type="scientific">Asterophora parasitica</name>
    <dbReference type="NCBI Taxonomy" id="117018"/>
    <lineage>
        <taxon>Eukaryota</taxon>
        <taxon>Fungi</taxon>
        <taxon>Dikarya</taxon>
        <taxon>Basidiomycota</taxon>
        <taxon>Agaricomycotina</taxon>
        <taxon>Agaricomycetes</taxon>
        <taxon>Agaricomycetidae</taxon>
        <taxon>Agaricales</taxon>
        <taxon>Tricholomatineae</taxon>
        <taxon>Lyophyllaceae</taxon>
        <taxon>Asterophora</taxon>
    </lineage>
</organism>
<dbReference type="AlphaFoldDB" id="A0A9P7GEY7"/>
<name>A0A9P7GEY7_9AGAR</name>
<keyword evidence="12" id="KW-1185">Reference proteome</keyword>
<protein>
    <recommendedName>
        <fullName evidence="9">Cytochrome c oxidase assembly factor 3</fullName>
    </recommendedName>
</protein>
<evidence type="ECO:0000256" key="3">
    <source>
        <dbReference type="ARBA" id="ARBA00007035"/>
    </source>
</evidence>
<comment type="subcellular location">
    <subcellularLocation>
        <location evidence="2">Mitochondrion membrane</location>
        <topology evidence="2">Single-pass membrane protein</topology>
    </subcellularLocation>
</comment>
<comment type="similarity">
    <text evidence="3 9">Belongs to the COA3 family.</text>
</comment>
<dbReference type="EMBL" id="JABCKV010000001">
    <property type="protein sequence ID" value="KAG5648726.1"/>
    <property type="molecule type" value="Genomic_DNA"/>
</dbReference>
<reference evidence="11" key="2">
    <citation type="submission" date="2021-10" db="EMBL/GenBank/DDBJ databases">
        <title>Phylogenomics reveals ancestral predisposition of the termite-cultivated fungus Termitomyces towards a domesticated lifestyle.</title>
        <authorList>
            <person name="Auxier B."/>
            <person name="Grum-Grzhimaylo A."/>
            <person name="Cardenas M.E."/>
            <person name="Lodge J.D."/>
            <person name="Laessoe T."/>
            <person name="Pedersen O."/>
            <person name="Smith M.E."/>
            <person name="Kuyper T.W."/>
            <person name="Franco-Molano E.A."/>
            <person name="Baroni T.J."/>
            <person name="Aanen D.K."/>
        </authorList>
    </citation>
    <scope>NUCLEOTIDE SEQUENCE</scope>
    <source>
        <strain evidence="11">AP01</strain>
        <tissue evidence="11">Mycelium</tissue>
    </source>
</reference>
<evidence type="ECO:0000256" key="8">
    <source>
        <dbReference type="ARBA" id="ARBA00023136"/>
    </source>
</evidence>
<comment type="function">
    <text evidence="1 9">Required for assembly of cytochrome c oxidase (complex IV).</text>
</comment>
<dbReference type="GO" id="GO:0033617">
    <property type="term" value="P:mitochondrial respiratory chain complex IV assembly"/>
    <property type="evidence" value="ECO:0007669"/>
    <property type="project" value="UniProtKB-UniRule"/>
</dbReference>
<feature type="transmembrane region" description="Helical" evidence="9">
    <location>
        <begin position="37"/>
        <end position="56"/>
    </location>
</feature>
<keyword evidence="6 9" id="KW-1133">Transmembrane helix</keyword>
<dbReference type="InterPro" id="IPR018628">
    <property type="entry name" value="Coa3_CC"/>
</dbReference>
<evidence type="ECO:0000256" key="4">
    <source>
        <dbReference type="ARBA" id="ARBA00011351"/>
    </source>
</evidence>
<keyword evidence="9" id="KW-0999">Mitochondrion inner membrane</keyword>
<dbReference type="PANTHER" id="PTHR15642">
    <property type="entry name" value="CYTOCHROME C OXIDASE ASSEMBLY FACTOR 3, MITOCHONDRIAL"/>
    <property type="match status" value="1"/>
</dbReference>
<dbReference type="OrthoDB" id="10018333at2759"/>
<evidence type="ECO:0000313" key="12">
    <source>
        <dbReference type="Proteomes" id="UP000775547"/>
    </source>
</evidence>
<keyword evidence="5 9" id="KW-0812">Transmembrane</keyword>
<dbReference type="PANTHER" id="PTHR15642:SF3">
    <property type="entry name" value="CYTOCHROME C OXIDASE ASSEMBLY FACTOR 3 HOMOLOG, MITOCHONDRIAL"/>
    <property type="match status" value="1"/>
</dbReference>
<dbReference type="Pfam" id="PF09813">
    <property type="entry name" value="Coa3_cc"/>
    <property type="match status" value="1"/>
</dbReference>
<evidence type="ECO:0000259" key="10">
    <source>
        <dbReference type="Pfam" id="PF09813"/>
    </source>
</evidence>
<reference evidence="11" key="1">
    <citation type="submission" date="2020-07" db="EMBL/GenBank/DDBJ databases">
        <authorList>
            <person name="Nieuwenhuis M."/>
            <person name="Van De Peppel L.J.J."/>
        </authorList>
    </citation>
    <scope>NUCLEOTIDE SEQUENCE</scope>
    <source>
        <strain evidence="11">AP01</strain>
        <tissue evidence="11">Mycelium</tissue>
    </source>
</reference>
<evidence type="ECO:0000256" key="5">
    <source>
        <dbReference type="ARBA" id="ARBA00022692"/>
    </source>
</evidence>
<sequence length="173" mass="18703">MSQNSQYIDPKIARDSYRPRAGLMSPGLKRAREPYRVRNAVTGVLLGACAIGIWAYSISAVKQDVFDDVDEEARAMARSGTVNEVLSVKEEKKVMDAAIAAAVSGVEFTQVNATPAVSAPGNAPSRTPTTNLTRGILQHLDGGFPRLLDPQRKTWVWGAPPVDNIGKIAETQR</sequence>
<dbReference type="Proteomes" id="UP000775547">
    <property type="component" value="Unassembled WGS sequence"/>
</dbReference>
<proteinExistence type="inferred from homology"/>
<comment type="caution">
    <text evidence="11">The sequence shown here is derived from an EMBL/GenBank/DDBJ whole genome shotgun (WGS) entry which is preliminary data.</text>
</comment>
<evidence type="ECO:0000256" key="1">
    <source>
        <dbReference type="ARBA" id="ARBA00003064"/>
    </source>
</evidence>
<accession>A0A9P7GEY7</accession>
<gene>
    <name evidence="11" type="ORF">DXG03_000073</name>
</gene>
<evidence type="ECO:0000256" key="6">
    <source>
        <dbReference type="ARBA" id="ARBA00022989"/>
    </source>
</evidence>
<feature type="domain" description="Cytochrome c oxidase assembly factor 3 mitochondrial coiled-coil" evidence="10">
    <location>
        <begin position="27"/>
        <end position="73"/>
    </location>
</feature>
<evidence type="ECO:0000256" key="2">
    <source>
        <dbReference type="ARBA" id="ARBA00004304"/>
    </source>
</evidence>
<evidence type="ECO:0000256" key="7">
    <source>
        <dbReference type="ARBA" id="ARBA00023128"/>
    </source>
</evidence>
<evidence type="ECO:0000313" key="11">
    <source>
        <dbReference type="EMBL" id="KAG5648726.1"/>
    </source>
</evidence>
<comment type="subunit">
    <text evidence="4 9">Component of 250-400 kDa complexes called cytochrome oxidase assembly intermediates or COA complexes.</text>
</comment>
<dbReference type="GO" id="GO:0005743">
    <property type="term" value="C:mitochondrial inner membrane"/>
    <property type="evidence" value="ECO:0007669"/>
    <property type="project" value="UniProtKB-UniRule"/>
</dbReference>
<evidence type="ECO:0000256" key="9">
    <source>
        <dbReference type="RuleBase" id="RU367056"/>
    </source>
</evidence>